<gene>
    <name evidence="3" type="primary">pcaD_1</name>
    <name evidence="3" type="ORF">SAE02_39750</name>
</gene>
<dbReference type="AlphaFoldDB" id="A0A512DTQ4"/>
<dbReference type="EMBL" id="BJYZ01000018">
    <property type="protein sequence ID" value="GEO39827.1"/>
    <property type="molecule type" value="Genomic_DNA"/>
</dbReference>
<dbReference type="PANTHER" id="PTHR43433">
    <property type="entry name" value="HYDROLASE, ALPHA/BETA FOLD FAMILY PROTEIN"/>
    <property type="match status" value="1"/>
</dbReference>
<name>A0A512DTQ4_9PROT</name>
<dbReference type="InterPro" id="IPR026968">
    <property type="entry name" value="PcaD/CatD"/>
</dbReference>
<dbReference type="PRINTS" id="PR00111">
    <property type="entry name" value="ABHYDROLASE"/>
</dbReference>
<dbReference type="Proteomes" id="UP000321523">
    <property type="component" value="Unassembled WGS sequence"/>
</dbReference>
<dbReference type="NCBIfam" id="TIGR02427">
    <property type="entry name" value="protocat_pcaD"/>
    <property type="match status" value="1"/>
</dbReference>
<feature type="domain" description="Peptidase S33 tripeptidyl aminopeptidase-like C-terminal" evidence="2">
    <location>
        <begin position="200"/>
        <end position="258"/>
    </location>
</feature>
<organism evidence="3 4">
    <name type="scientific">Skermanella aerolata</name>
    <dbReference type="NCBI Taxonomy" id="393310"/>
    <lineage>
        <taxon>Bacteria</taxon>
        <taxon>Pseudomonadati</taxon>
        <taxon>Pseudomonadota</taxon>
        <taxon>Alphaproteobacteria</taxon>
        <taxon>Rhodospirillales</taxon>
        <taxon>Azospirillaceae</taxon>
        <taxon>Skermanella</taxon>
    </lineage>
</organism>
<reference evidence="3 4" key="1">
    <citation type="submission" date="2019-07" db="EMBL/GenBank/DDBJ databases">
        <title>Whole genome shotgun sequence of Skermanella aerolata NBRC 106429.</title>
        <authorList>
            <person name="Hosoyama A."/>
            <person name="Uohara A."/>
            <person name="Ohji S."/>
            <person name="Ichikawa N."/>
        </authorList>
    </citation>
    <scope>NUCLEOTIDE SEQUENCE [LARGE SCALE GENOMIC DNA]</scope>
    <source>
        <strain evidence="3 4">NBRC 106429</strain>
    </source>
</reference>
<dbReference type="InterPro" id="IPR050471">
    <property type="entry name" value="AB_hydrolase"/>
</dbReference>
<protein>
    <submittedName>
        <fullName evidence="3">3-oxoadipate enol-lactonase</fullName>
    </submittedName>
</protein>
<dbReference type="InterPro" id="IPR013595">
    <property type="entry name" value="Pept_S33_TAP-like_C"/>
</dbReference>
<accession>A0A512DTQ4</accession>
<comment type="caution">
    <text evidence="3">The sequence shown here is derived from an EMBL/GenBank/DDBJ whole genome shotgun (WGS) entry which is preliminary data.</text>
</comment>
<dbReference type="Pfam" id="PF08386">
    <property type="entry name" value="Abhydrolase_4"/>
    <property type="match status" value="1"/>
</dbReference>
<proteinExistence type="predicted"/>
<sequence>MPSITVNDVDLYYELTGPQGAPVVAFSNSIGTTLEMWDAQAEALSAHYRCLRYDTRGHGRSAVADRPARIADLADDLAGLLDALSLPKAHIVGLSLGGMTAQALALRYPDRITSLTLMATAACLPPPEGWEQRAVTVCRDGMAAIGDAVISRWFTPAFPQAFPETVASVRDRFLQMDPRGYAVCCRVIRDMDLRQEIGAITVPTLVIAGAEDPATPVAMMEDIRARIAGSELVVLPYAAHLLAIEQADRVNRHLLSFLGGSAVA</sequence>
<dbReference type="InterPro" id="IPR000073">
    <property type="entry name" value="AB_hydrolase_1"/>
</dbReference>
<dbReference type="GO" id="GO:0047570">
    <property type="term" value="F:3-oxoadipate enol-lactonase activity"/>
    <property type="evidence" value="ECO:0007669"/>
    <property type="project" value="InterPro"/>
</dbReference>
<evidence type="ECO:0000259" key="1">
    <source>
        <dbReference type="Pfam" id="PF00561"/>
    </source>
</evidence>
<dbReference type="Gene3D" id="3.40.50.1820">
    <property type="entry name" value="alpha/beta hydrolase"/>
    <property type="match status" value="1"/>
</dbReference>
<dbReference type="GO" id="GO:0042952">
    <property type="term" value="P:beta-ketoadipate pathway"/>
    <property type="evidence" value="ECO:0007669"/>
    <property type="project" value="InterPro"/>
</dbReference>
<evidence type="ECO:0000313" key="4">
    <source>
        <dbReference type="Proteomes" id="UP000321523"/>
    </source>
</evidence>
<dbReference type="InterPro" id="IPR029058">
    <property type="entry name" value="AB_hydrolase_fold"/>
</dbReference>
<dbReference type="PANTHER" id="PTHR43433:SF5">
    <property type="entry name" value="AB HYDROLASE-1 DOMAIN-CONTAINING PROTEIN"/>
    <property type="match status" value="1"/>
</dbReference>
<dbReference type="Pfam" id="PF00561">
    <property type="entry name" value="Abhydrolase_1"/>
    <property type="match status" value="1"/>
</dbReference>
<feature type="domain" description="AB hydrolase-1" evidence="1">
    <location>
        <begin position="28"/>
        <end position="132"/>
    </location>
</feature>
<evidence type="ECO:0000313" key="3">
    <source>
        <dbReference type="EMBL" id="GEO39827.1"/>
    </source>
</evidence>
<keyword evidence="4" id="KW-1185">Reference proteome</keyword>
<dbReference type="RefSeq" id="WP_044430397.1">
    <property type="nucleotide sequence ID" value="NZ_BJYZ01000018.1"/>
</dbReference>
<dbReference type="OrthoDB" id="9801400at2"/>
<evidence type="ECO:0000259" key="2">
    <source>
        <dbReference type="Pfam" id="PF08386"/>
    </source>
</evidence>
<dbReference type="SUPFAM" id="SSF53474">
    <property type="entry name" value="alpha/beta-Hydrolases"/>
    <property type="match status" value="1"/>
</dbReference>